<reference evidence="1 2" key="1">
    <citation type="submission" date="2017-06" db="EMBL/GenBank/DDBJ databases">
        <title>Genome sequencing of cyanobaciteial culture collection at National Institute for Environmental Studies (NIES).</title>
        <authorList>
            <person name="Hirose Y."/>
            <person name="Shimura Y."/>
            <person name="Fujisawa T."/>
            <person name="Nakamura Y."/>
            <person name="Kawachi M."/>
        </authorList>
    </citation>
    <scope>NUCLEOTIDE SEQUENCE [LARGE SCALE GENOMIC DNA]</scope>
    <source>
        <strain evidence="1 2">NIES-267</strain>
        <plasmid evidence="2">Plasmid2 dna</plasmid>
    </source>
</reference>
<evidence type="ECO:0000313" key="1">
    <source>
        <dbReference type="EMBL" id="BAY87795.1"/>
    </source>
</evidence>
<sequence length="32" mass="3763">MSLTTQTKQIKKSNLVQVRVDEQTKFELEKVL</sequence>
<dbReference type="AlphaFoldDB" id="A0A1Z4M2W5"/>
<proteinExistence type="predicted"/>
<protein>
    <submittedName>
        <fullName evidence="1">Uncharacterized protein</fullName>
    </submittedName>
</protein>
<accession>A0A1Z4M2W5</accession>
<keyword evidence="2" id="KW-1185">Reference proteome</keyword>
<geneLocation type="plasmid" evidence="2">
    <name>Plasmid2 dna</name>
</geneLocation>
<gene>
    <name evidence="1" type="ORF">NIES267_73190</name>
</gene>
<organism evidence="1 2">
    <name type="scientific">Calothrix parasitica NIES-267</name>
    <dbReference type="NCBI Taxonomy" id="1973488"/>
    <lineage>
        <taxon>Bacteria</taxon>
        <taxon>Bacillati</taxon>
        <taxon>Cyanobacteriota</taxon>
        <taxon>Cyanophyceae</taxon>
        <taxon>Nostocales</taxon>
        <taxon>Calotrichaceae</taxon>
        <taxon>Calothrix</taxon>
    </lineage>
</organism>
<keyword evidence="1" id="KW-0614">Plasmid</keyword>
<name>A0A1Z4M2W5_9CYAN</name>
<dbReference type="Proteomes" id="UP000218418">
    <property type="component" value="Plasmid plasmid2"/>
</dbReference>
<dbReference type="EMBL" id="AP018229">
    <property type="protein sequence ID" value="BAY87795.1"/>
    <property type="molecule type" value="Genomic_DNA"/>
</dbReference>
<evidence type="ECO:0000313" key="2">
    <source>
        <dbReference type="Proteomes" id="UP000218418"/>
    </source>
</evidence>